<protein>
    <submittedName>
        <fullName evidence="1">Uncharacterized protein</fullName>
    </submittedName>
</protein>
<evidence type="ECO:0000313" key="1">
    <source>
        <dbReference type="EMBL" id="TDQ79720.1"/>
    </source>
</evidence>
<name>A0A4R6WHM1_9SPHI</name>
<reference evidence="1 2" key="1">
    <citation type="submission" date="2019-03" db="EMBL/GenBank/DDBJ databases">
        <title>Genomic Encyclopedia of Archaeal and Bacterial Type Strains, Phase II (KMG-II): from individual species to whole genera.</title>
        <authorList>
            <person name="Goeker M."/>
        </authorList>
    </citation>
    <scope>NUCLEOTIDE SEQUENCE [LARGE SCALE GENOMIC DNA]</scope>
    <source>
        <strain evidence="1 2">DSM 28353</strain>
    </source>
</reference>
<comment type="caution">
    <text evidence="1">The sequence shown here is derived from an EMBL/GenBank/DDBJ whole genome shotgun (WGS) entry which is preliminary data.</text>
</comment>
<evidence type="ECO:0000313" key="2">
    <source>
        <dbReference type="Proteomes" id="UP000295292"/>
    </source>
</evidence>
<keyword evidence="2" id="KW-1185">Reference proteome</keyword>
<dbReference type="RefSeq" id="WP_133583489.1">
    <property type="nucleotide sequence ID" value="NZ_SNYV01000011.1"/>
</dbReference>
<accession>A0A4R6WHM1</accession>
<dbReference type="EMBL" id="SNYV01000011">
    <property type="protein sequence ID" value="TDQ79720.1"/>
    <property type="molecule type" value="Genomic_DNA"/>
</dbReference>
<gene>
    <name evidence="1" type="ORF">CLV99_1168</name>
</gene>
<organism evidence="1 2">
    <name type="scientific">Sphingobacterium yanglingense</name>
    <dbReference type="NCBI Taxonomy" id="1437280"/>
    <lineage>
        <taxon>Bacteria</taxon>
        <taxon>Pseudomonadati</taxon>
        <taxon>Bacteroidota</taxon>
        <taxon>Sphingobacteriia</taxon>
        <taxon>Sphingobacteriales</taxon>
        <taxon>Sphingobacteriaceae</taxon>
        <taxon>Sphingobacterium</taxon>
    </lineage>
</organism>
<dbReference type="OrthoDB" id="698971at2"/>
<proteinExistence type="predicted"/>
<dbReference type="Proteomes" id="UP000295292">
    <property type="component" value="Unassembled WGS sequence"/>
</dbReference>
<dbReference type="PROSITE" id="PS51257">
    <property type="entry name" value="PROKAR_LIPOPROTEIN"/>
    <property type="match status" value="1"/>
</dbReference>
<dbReference type="AlphaFoldDB" id="A0A4R6WHM1"/>
<sequence length="359" mass="40497">MKALNKMFILAAALGTLTACNSQDKKTETKKVETAAVQKTVTFADFKKIKGVDNVQEVPFQLFTKLDSVHFFVAPSKDSSSLKVARHNLDNYYGFEESGDFYAIHFSIENNISNSIEAYVLKSEFTASFDLTLKGVKLDEIRSSTYKAVDDFKNKSFDKYGSIIEVSEQDYVKASKGRIDEVMVKNPNVKLNNNKWIYIDGGQEHVIAQYENNSDEEGIFYNAYIAQSKFLNLELFQESSDAANEDYYTFYDPANGAKCDIYAVGYPQILPTKDRLSWVTSNSSVGSDFVVCKYVAQEKGQRNLLYVNFTNFKIADDKKAFWADQNTFYAAVYPLNSASASGKTQKMAFIKIQLKEGVL</sequence>